<evidence type="ECO:0000256" key="4">
    <source>
        <dbReference type="ARBA" id="ARBA00022989"/>
    </source>
</evidence>
<evidence type="ECO:0000256" key="6">
    <source>
        <dbReference type="SAM" id="MobiDB-lite"/>
    </source>
</evidence>
<evidence type="ECO:0000256" key="1">
    <source>
        <dbReference type="ARBA" id="ARBA00004141"/>
    </source>
</evidence>
<comment type="subcellular location">
    <subcellularLocation>
        <location evidence="1">Membrane</location>
        <topology evidence="1">Multi-pass membrane protein</topology>
    </subcellularLocation>
</comment>
<evidence type="ECO:0000256" key="7">
    <source>
        <dbReference type="SAM" id="Phobius"/>
    </source>
</evidence>
<dbReference type="PANTHER" id="PTHR30474">
    <property type="entry name" value="CELL CYCLE PROTEIN"/>
    <property type="match status" value="1"/>
</dbReference>
<feature type="transmembrane region" description="Helical" evidence="7">
    <location>
        <begin position="48"/>
        <end position="66"/>
    </location>
</feature>
<evidence type="ECO:0000313" key="8">
    <source>
        <dbReference type="EMBL" id="ROR72911.1"/>
    </source>
</evidence>
<feature type="transmembrane region" description="Helical" evidence="7">
    <location>
        <begin position="174"/>
        <end position="193"/>
    </location>
</feature>
<evidence type="ECO:0000313" key="9">
    <source>
        <dbReference type="Proteomes" id="UP000280668"/>
    </source>
</evidence>
<feature type="transmembrane region" description="Helical" evidence="7">
    <location>
        <begin position="415"/>
        <end position="436"/>
    </location>
</feature>
<sequence length="476" mass="50109">MAVVTQAPARTGRAAELGLLFLAVVVVLLAHAESSLTITGAMPEDFALHAAGAAGVALVGHLVVRWRAPYADPVILPAALTLNGLGLVMIQRLSLSHGGGADAPLPARQALWTLVALVAVAAVLWIVRDHRILRRYTYTAMVVGVGLLLLPMVPGLGVEVNGARVWIRAAGMSFQPGEIAKIVLAIFLAGYLVTKRDTLTLAGKKILGLQFPRARDLGPILLAWGASILVLVGQRDLGAALLFFGMFVAMLYVATERLSWILIGMLLFVAGAVAAGRLFTHVRARFDMWLDPFDPEIMDRAVHGSWQTVSGLFGLAGGGLTGAGWGGGYPATVPLAHSDFIVAAFGEELGLVGLLAILMLYLVLIERGLRVAIGVRDDFGKLFASGVSAAMAFQVFVVVGGITTLIPLTGLTAPFLAQGGSSLVSSWILVALLLRISDSARRPAPRAEPIIDVTGELEPTPSAEGDDDRPTEVVRP</sequence>
<dbReference type="Pfam" id="PF01098">
    <property type="entry name" value="FTSW_RODA_SPOVE"/>
    <property type="match status" value="1"/>
</dbReference>
<feature type="region of interest" description="Disordered" evidence="6">
    <location>
        <begin position="443"/>
        <end position="476"/>
    </location>
</feature>
<evidence type="ECO:0000256" key="5">
    <source>
        <dbReference type="ARBA" id="ARBA00023136"/>
    </source>
</evidence>
<dbReference type="GO" id="GO:0032153">
    <property type="term" value="C:cell division site"/>
    <property type="evidence" value="ECO:0007669"/>
    <property type="project" value="TreeGrafter"/>
</dbReference>
<dbReference type="GO" id="GO:0005886">
    <property type="term" value="C:plasma membrane"/>
    <property type="evidence" value="ECO:0007669"/>
    <property type="project" value="TreeGrafter"/>
</dbReference>
<gene>
    <name evidence="8" type="ORF">EDD31_1273</name>
</gene>
<dbReference type="InterPro" id="IPR001182">
    <property type="entry name" value="FtsW/RodA"/>
</dbReference>
<feature type="transmembrane region" description="Helical" evidence="7">
    <location>
        <begin position="110"/>
        <end position="127"/>
    </location>
</feature>
<keyword evidence="5 7" id="KW-0472">Membrane</keyword>
<dbReference type="OrthoDB" id="9812661at2"/>
<accession>A0A3N2BCC5</accession>
<name>A0A3N2BCC5_9MICO</name>
<dbReference type="RefSeq" id="WP_123303413.1">
    <property type="nucleotide sequence ID" value="NZ_RKHK01000001.1"/>
</dbReference>
<keyword evidence="9" id="KW-1185">Reference proteome</keyword>
<dbReference type="GO" id="GO:0008360">
    <property type="term" value="P:regulation of cell shape"/>
    <property type="evidence" value="ECO:0007669"/>
    <property type="project" value="UniProtKB-KW"/>
</dbReference>
<keyword evidence="3" id="KW-0133">Cell shape</keyword>
<reference evidence="8 9" key="1">
    <citation type="submission" date="2018-11" db="EMBL/GenBank/DDBJ databases">
        <title>Sequencing the genomes of 1000 actinobacteria strains.</title>
        <authorList>
            <person name="Klenk H.-P."/>
        </authorList>
    </citation>
    <scope>NUCLEOTIDE SEQUENCE [LARGE SCALE GENOMIC DNA]</scope>
    <source>
        <strain evidence="8 9">DSM 11294</strain>
    </source>
</reference>
<feature type="transmembrane region" description="Helical" evidence="7">
    <location>
        <begin position="340"/>
        <end position="365"/>
    </location>
</feature>
<keyword evidence="4 7" id="KW-1133">Transmembrane helix</keyword>
<dbReference type="GO" id="GO:0051301">
    <property type="term" value="P:cell division"/>
    <property type="evidence" value="ECO:0007669"/>
    <property type="project" value="InterPro"/>
</dbReference>
<dbReference type="GO" id="GO:0015648">
    <property type="term" value="F:lipid-linked peptidoglycan transporter activity"/>
    <property type="evidence" value="ECO:0007669"/>
    <property type="project" value="TreeGrafter"/>
</dbReference>
<feature type="transmembrane region" description="Helical" evidence="7">
    <location>
        <begin position="261"/>
        <end position="280"/>
    </location>
</feature>
<feature type="transmembrane region" description="Helical" evidence="7">
    <location>
        <begin position="386"/>
        <end position="409"/>
    </location>
</feature>
<evidence type="ECO:0000256" key="3">
    <source>
        <dbReference type="ARBA" id="ARBA00022960"/>
    </source>
</evidence>
<proteinExistence type="predicted"/>
<feature type="transmembrane region" description="Helical" evidence="7">
    <location>
        <begin position="237"/>
        <end position="254"/>
    </location>
</feature>
<comment type="caution">
    <text evidence="8">The sequence shown here is derived from an EMBL/GenBank/DDBJ whole genome shotgun (WGS) entry which is preliminary data.</text>
</comment>
<feature type="transmembrane region" description="Helical" evidence="7">
    <location>
        <begin position="136"/>
        <end position="154"/>
    </location>
</feature>
<protein>
    <submittedName>
        <fullName evidence="8">Cell elongation-specific peptidoglycan biosynthesis regulator RodA</fullName>
    </submittedName>
</protein>
<keyword evidence="2 7" id="KW-0812">Transmembrane</keyword>
<dbReference type="EMBL" id="RKHK01000001">
    <property type="protein sequence ID" value="ROR72911.1"/>
    <property type="molecule type" value="Genomic_DNA"/>
</dbReference>
<dbReference type="Proteomes" id="UP000280668">
    <property type="component" value="Unassembled WGS sequence"/>
</dbReference>
<organism evidence="8 9">
    <name type="scientific">Bogoriella caseilytica</name>
    <dbReference type="NCBI Taxonomy" id="56055"/>
    <lineage>
        <taxon>Bacteria</taxon>
        <taxon>Bacillati</taxon>
        <taxon>Actinomycetota</taxon>
        <taxon>Actinomycetes</taxon>
        <taxon>Micrococcales</taxon>
        <taxon>Bogoriellaceae</taxon>
        <taxon>Bogoriella</taxon>
    </lineage>
</organism>
<evidence type="ECO:0000256" key="2">
    <source>
        <dbReference type="ARBA" id="ARBA00022692"/>
    </source>
</evidence>
<dbReference type="PANTHER" id="PTHR30474:SF3">
    <property type="entry name" value="PEPTIDOGLYCAN GLYCOSYLTRANSFERASE RODA"/>
    <property type="match status" value="1"/>
</dbReference>
<feature type="transmembrane region" description="Helical" evidence="7">
    <location>
        <begin position="73"/>
        <end position="90"/>
    </location>
</feature>
<dbReference type="AlphaFoldDB" id="A0A3N2BCC5"/>